<proteinExistence type="evidence at transcript level"/>
<sequence length="74" mass="7710">MSETKAPSAEELAAVKLKNAQTKEGGAFDEAPYKAVWESSGGDGAKAAETIGLQGVPASYDEYIALVKSGKFKD</sequence>
<evidence type="ECO:0000313" key="1">
    <source>
        <dbReference type="EMBL" id="ABV22361.1"/>
    </source>
</evidence>
<accession>A7WQ69</accession>
<reference evidence="1" key="1">
    <citation type="journal article" date="2007" name="Proc. Natl. Acad. Sci. U.S.A.">
        <title>Spliced leader RNA trans-splicing in dinoflagellates.</title>
        <authorList>
            <person name="Zhang H."/>
            <person name="Hou Y."/>
            <person name="Miranda L."/>
            <person name="Campbell D.A."/>
            <person name="Sturm N.R."/>
            <person name="Gaasterland T."/>
            <person name="Lin S."/>
        </authorList>
    </citation>
    <scope>NUCLEOTIDE SEQUENCE</scope>
    <source>
        <strain evidence="1">Nsc-cDNA26-1</strain>
    </source>
</reference>
<dbReference type="EMBL" id="EF134247">
    <property type="protein sequence ID" value="ABV22361.1"/>
    <property type="molecule type" value="mRNA"/>
</dbReference>
<dbReference type="AlphaFoldDB" id="A7WQ69"/>
<name>A7WQ69_NOCSC</name>
<organism evidence="1">
    <name type="scientific">Noctiluca scintillans</name>
    <name type="common">Sea sparkle</name>
    <name type="synonym">Red tide dinoflagellate</name>
    <dbReference type="NCBI Taxonomy" id="2966"/>
    <lineage>
        <taxon>Eukaryota</taxon>
        <taxon>Sar</taxon>
        <taxon>Alveolata</taxon>
        <taxon>Dinophyceae</taxon>
        <taxon>Noctilucales</taxon>
        <taxon>Noctilucaceae</taxon>
        <taxon>Noctiluca</taxon>
    </lineage>
</organism>
<protein>
    <submittedName>
        <fullName evidence="1">Uncharacterized protein</fullName>
    </submittedName>
</protein>